<gene>
    <name evidence="2" type="ORF">BHU72_10305</name>
</gene>
<sequence>MKVLIASPYLAVMRGNSLTALRIQRSIQALQTSTDMNIDVIDYHTTESINEAYDFLHILNPVRFIQSPLLKQIQQLAIHYGVTFTGTDVNEHLDHHDSRVVDLLNKASFITVFHNQARDKVVNFSPEVANNVHVVPQGFYRLEEPYSVHGTIDTAKLLEQLQRDRQEGFRVAVLPAGIRKVKRVPWAIELVTRFNQRNQQKLKLYIVGPTIEQEEQAKIELQIHKSQDVTYLGELPQGIVLKIVEHADVLLNSSSSEGQSIAIIEAFHMRTPVVASKCPGNEQMIIHGKNGYLFLNESEFVESLQRIICDQSKTEELVDEAYRIAQMNYSAMHEAKQYLALYKADLCSSGALTQVNLSRTCSVEI</sequence>
<dbReference type="GO" id="GO:0016757">
    <property type="term" value="F:glycosyltransferase activity"/>
    <property type="evidence" value="ECO:0007669"/>
    <property type="project" value="InterPro"/>
</dbReference>
<organism evidence="2 3">
    <name type="scientific">Desulfuribacillus stibiiarsenatis</name>
    <dbReference type="NCBI Taxonomy" id="1390249"/>
    <lineage>
        <taxon>Bacteria</taxon>
        <taxon>Bacillati</taxon>
        <taxon>Bacillota</taxon>
        <taxon>Desulfuribacillia</taxon>
        <taxon>Desulfuribacillales</taxon>
        <taxon>Desulfuribacillaceae</taxon>
        <taxon>Desulfuribacillus</taxon>
    </lineage>
</organism>
<dbReference type="PANTHER" id="PTHR46660">
    <property type="match status" value="1"/>
</dbReference>
<comment type="caution">
    <text evidence="2">The sequence shown here is derived from an EMBL/GenBank/DDBJ whole genome shotgun (WGS) entry which is preliminary data.</text>
</comment>
<dbReference type="InterPro" id="IPR052622">
    <property type="entry name" value="Glycosyltransferase_G1"/>
</dbReference>
<evidence type="ECO:0000313" key="3">
    <source>
        <dbReference type="Proteomes" id="UP000095255"/>
    </source>
</evidence>
<dbReference type="Pfam" id="PF00534">
    <property type="entry name" value="Glycos_transf_1"/>
    <property type="match status" value="1"/>
</dbReference>
<dbReference type="RefSeq" id="WP_069701003.1">
    <property type="nucleotide sequence ID" value="NZ_MJAT01000002.1"/>
</dbReference>
<keyword evidence="3" id="KW-1185">Reference proteome</keyword>
<dbReference type="SUPFAM" id="SSF53756">
    <property type="entry name" value="UDP-Glycosyltransferase/glycogen phosphorylase"/>
    <property type="match status" value="1"/>
</dbReference>
<reference evidence="2 3" key="1">
    <citation type="submission" date="2016-09" db="EMBL/GenBank/DDBJ databases">
        <title>Desulfuribacillus arsenicus sp. nov., an obligately anaerobic, dissimilatory arsenic- and antimonate-reducing bacterium isolated from anoxic sediments.</title>
        <authorList>
            <person name="Abin C.A."/>
            <person name="Hollibaugh J.T."/>
        </authorList>
    </citation>
    <scope>NUCLEOTIDE SEQUENCE [LARGE SCALE GENOMIC DNA]</scope>
    <source>
        <strain evidence="2 3">MLFW-2</strain>
    </source>
</reference>
<evidence type="ECO:0000313" key="2">
    <source>
        <dbReference type="EMBL" id="OEH86636.1"/>
    </source>
</evidence>
<dbReference type="AlphaFoldDB" id="A0A1E5L937"/>
<protein>
    <recommendedName>
        <fullName evidence="1">Glycosyl transferase family 1 domain-containing protein</fullName>
    </recommendedName>
</protein>
<dbReference type="InterPro" id="IPR001296">
    <property type="entry name" value="Glyco_trans_1"/>
</dbReference>
<evidence type="ECO:0000259" key="1">
    <source>
        <dbReference type="Pfam" id="PF00534"/>
    </source>
</evidence>
<proteinExistence type="predicted"/>
<dbReference type="Proteomes" id="UP000095255">
    <property type="component" value="Unassembled WGS sequence"/>
</dbReference>
<dbReference type="STRING" id="1390249.BHU72_10305"/>
<dbReference type="PANTHER" id="PTHR46660:SF2">
    <property type="entry name" value="GLYCOSYLTRANSFERASE 1 DOMAIN-CONTAINING PROTEIN 1"/>
    <property type="match status" value="1"/>
</dbReference>
<feature type="domain" description="Glycosyl transferase family 1" evidence="1">
    <location>
        <begin position="167"/>
        <end position="322"/>
    </location>
</feature>
<name>A0A1E5L937_9FIRM</name>
<dbReference type="EMBL" id="MJAT01000002">
    <property type="protein sequence ID" value="OEH86636.1"/>
    <property type="molecule type" value="Genomic_DNA"/>
</dbReference>
<dbReference type="CDD" id="cd03801">
    <property type="entry name" value="GT4_PimA-like"/>
    <property type="match status" value="1"/>
</dbReference>
<dbReference type="Gene3D" id="3.40.50.2000">
    <property type="entry name" value="Glycogen Phosphorylase B"/>
    <property type="match status" value="2"/>
</dbReference>
<accession>A0A1E5L937</accession>